<dbReference type="EMBL" id="BNAD01000003">
    <property type="protein sequence ID" value="GHE16780.1"/>
    <property type="molecule type" value="Genomic_DNA"/>
</dbReference>
<keyword evidence="1" id="KW-1133">Transmembrane helix</keyword>
<keyword evidence="3" id="KW-1185">Reference proteome</keyword>
<evidence type="ECO:0008006" key="4">
    <source>
        <dbReference type="Google" id="ProtNLM"/>
    </source>
</evidence>
<sequence>MANSDSFGGVVTDQIIAQEIVRTVVATLGLIAAVPLTTALAALTASRTA</sequence>
<proteinExistence type="predicted"/>
<dbReference type="InterPro" id="IPR012507">
    <property type="entry name" value="YibE_F"/>
</dbReference>
<feature type="transmembrane region" description="Helical" evidence="1">
    <location>
        <begin position="20"/>
        <end position="43"/>
    </location>
</feature>
<keyword evidence="1" id="KW-0812">Transmembrane</keyword>
<evidence type="ECO:0000313" key="2">
    <source>
        <dbReference type="EMBL" id="GHE16780.1"/>
    </source>
</evidence>
<evidence type="ECO:0000313" key="3">
    <source>
        <dbReference type="Proteomes" id="UP000597341"/>
    </source>
</evidence>
<accession>A0ABQ3HIM4</accession>
<reference evidence="3" key="1">
    <citation type="journal article" date="2019" name="Int. J. Syst. Evol. Microbiol.">
        <title>The Global Catalogue of Microorganisms (GCM) 10K type strain sequencing project: providing services to taxonomists for standard genome sequencing and annotation.</title>
        <authorList>
            <consortium name="The Broad Institute Genomics Platform"/>
            <consortium name="The Broad Institute Genome Sequencing Center for Infectious Disease"/>
            <person name="Wu L."/>
            <person name="Ma J."/>
        </authorList>
    </citation>
    <scope>NUCLEOTIDE SEQUENCE [LARGE SCALE GENOMIC DNA]</scope>
    <source>
        <strain evidence="3">CGMCC 1.12791</strain>
    </source>
</reference>
<dbReference type="Pfam" id="PF07907">
    <property type="entry name" value="YibE_F"/>
    <property type="match status" value="1"/>
</dbReference>
<evidence type="ECO:0000256" key="1">
    <source>
        <dbReference type="SAM" id="Phobius"/>
    </source>
</evidence>
<keyword evidence="1" id="KW-0472">Membrane</keyword>
<dbReference type="Proteomes" id="UP000597341">
    <property type="component" value="Unassembled WGS sequence"/>
</dbReference>
<protein>
    <recommendedName>
        <fullName evidence="4">YibE/F family protein</fullName>
    </recommendedName>
</protein>
<name>A0ABQ3HIM4_9ACTN</name>
<comment type="caution">
    <text evidence="2">The sequence shown here is derived from an EMBL/GenBank/DDBJ whole genome shotgun (WGS) entry which is preliminary data.</text>
</comment>
<gene>
    <name evidence="2" type="ORF">GCM10011376_13900</name>
</gene>
<organism evidence="2 3">
    <name type="scientific">Nocardioides flavus</name>
    <name type="common">ex Wang et al. 2016</name>
    <dbReference type="NCBI Taxonomy" id="2058780"/>
    <lineage>
        <taxon>Bacteria</taxon>
        <taxon>Bacillati</taxon>
        <taxon>Actinomycetota</taxon>
        <taxon>Actinomycetes</taxon>
        <taxon>Propionibacteriales</taxon>
        <taxon>Nocardioidaceae</taxon>
        <taxon>Nocardioides</taxon>
    </lineage>
</organism>